<feature type="domain" description="Type II secretion system protein GspE N-terminal" evidence="9">
    <location>
        <begin position="106"/>
        <end position="191"/>
    </location>
</feature>
<feature type="transmembrane region" description="Helical" evidence="8">
    <location>
        <begin position="577"/>
        <end position="596"/>
    </location>
</feature>
<accession>A0ABW4S5D5</accession>
<feature type="transmembrane region" description="Helical" evidence="8">
    <location>
        <begin position="214"/>
        <end position="232"/>
    </location>
</feature>
<feature type="region of interest" description="Disordered" evidence="7">
    <location>
        <begin position="11"/>
        <end position="45"/>
    </location>
</feature>
<evidence type="ECO:0000256" key="6">
    <source>
        <dbReference type="ARBA" id="ARBA00023136"/>
    </source>
</evidence>
<proteinExistence type="predicted"/>
<dbReference type="Gene3D" id="3.90.550.10">
    <property type="entry name" value="Spore Coat Polysaccharide Biosynthesis Protein SpsA, Chain A"/>
    <property type="match status" value="1"/>
</dbReference>
<dbReference type="InterPro" id="IPR050321">
    <property type="entry name" value="Glycosyltr_2/OpgH_subfam"/>
</dbReference>
<evidence type="ECO:0000256" key="2">
    <source>
        <dbReference type="ARBA" id="ARBA00022676"/>
    </source>
</evidence>
<evidence type="ECO:0000256" key="3">
    <source>
        <dbReference type="ARBA" id="ARBA00022679"/>
    </source>
</evidence>
<dbReference type="Proteomes" id="UP001597353">
    <property type="component" value="Unassembled WGS sequence"/>
</dbReference>
<evidence type="ECO:0000256" key="5">
    <source>
        <dbReference type="ARBA" id="ARBA00022989"/>
    </source>
</evidence>
<dbReference type="EMBL" id="JBHUGH010000009">
    <property type="protein sequence ID" value="MFD1912790.1"/>
    <property type="molecule type" value="Genomic_DNA"/>
</dbReference>
<feature type="transmembrane region" description="Helical" evidence="8">
    <location>
        <begin position="531"/>
        <end position="557"/>
    </location>
</feature>
<protein>
    <submittedName>
        <fullName evidence="10">Glycosyltransferase</fullName>
        <ecNumber evidence="10">2.4.-.-</ecNumber>
    </submittedName>
</protein>
<comment type="caution">
    <text evidence="10">The sequence shown here is derived from an EMBL/GenBank/DDBJ whole genome shotgun (WGS) entry which is preliminary data.</text>
</comment>
<evidence type="ECO:0000259" key="9">
    <source>
        <dbReference type="Pfam" id="PF05157"/>
    </source>
</evidence>
<keyword evidence="3 10" id="KW-0808">Transferase</keyword>
<comment type="subcellular location">
    <subcellularLocation>
        <location evidence="1">Membrane</location>
        <topology evidence="1">Multi-pass membrane protein</topology>
    </subcellularLocation>
</comment>
<reference evidence="11" key="1">
    <citation type="journal article" date="2019" name="Int. J. Syst. Evol. Microbiol.">
        <title>The Global Catalogue of Microorganisms (GCM) 10K type strain sequencing project: providing services to taxonomists for standard genome sequencing and annotation.</title>
        <authorList>
            <consortium name="The Broad Institute Genomics Platform"/>
            <consortium name="The Broad Institute Genome Sequencing Center for Infectious Disease"/>
            <person name="Wu L."/>
            <person name="Ma J."/>
        </authorList>
    </citation>
    <scope>NUCLEOTIDE SEQUENCE [LARGE SCALE GENOMIC DNA]</scope>
    <source>
        <strain evidence="11">CGMCC 4.7242</strain>
    </source>
</reference>
<dbReference type="Pfam" id="PF05157">
    <property type="entry name" value="MshEN"/>
    <property type="match status" value="1"/>
</dbReference>
<dbReference type="Pfam" id="PF13641">
    <property type="entry name" value="Glyco_tranf_2_3"/>
    <property type="match status" value="1"/>
</dbReference>
<keyword evidence="11" id="KW-1185">Reference proteome</keyword>
<dbReference type="InterPro" id="IPR007831">
    <property type="entry name" value="T2SS_GspE_N"/>
</dbReference>
<feature type="transmembrane region" description="Helical" evidence="8">
    <location>
        <begin position="238"/>
        <end position="258"/>
    </location>
</feature>
<dbReference type="InterPro" id="IPR037257">
    <property type="entry name" value="T2SS_E_N_sf"/>
</dbReference>
<name>A0ABW4S5D5_9RHOB</name>
<evidence type="ECO:0000256" key="1">
    <source>
        <dbReference type="ARBA" id="ARBA00004141"/>
    </source>
</evidence>
<evidence type="ECO:0000256" key="4">
    <source>
        <dbReference type="ARBA" id="ARBA00022692"/>
    </source>
</evidence>
<evidence type="ECO:0000313" key="10">
    <source>
        <dbReference type="EMBL" id="MFD1912790.1"/>
    </source>
</evidence>
<sequence length="655" mass="71915">MFVTAKILPAKIMPGAPPDPGPAAPLPGATAPDTHAPDAPASPTMRDIRTARPLAQILHEGRRLASGDLLRALAQEAGGARLEEVLAGNALLSRDALVETLGAQHGAEVLAPDPARADPRRITAFGLSACLREGILPLNDGDAGEVTVLTARPAEFDRHRRRLEALFGPVRMAVASAGAIEAAIASACREPMRARAESRTAPVFSARTWPARSLRAVLGVLALGLATLGVLWPQALFAGLLIWATLSLGLVTALRLGAALAHLGRRPAEPAAARMLRLPTVSILVPLYRETDIAPRLVARLGRLAYPRDLLDVLLVTEERDEATRTALAGNDLPPWIRVITVPDAPLRTKPRALNYALDFCRGTIIGVYDAEDAPEPDQIHRVVRRFHTRGADLACVQGVLDYYNPRTNWLARCFTIEYAVWFRVILPGMERLGLSLPLGGTTLFFRRDVLEDLGGWDAHNVTEDADLGIRLSRMGYRTEVMTTVTGEEANCHLMPWVRQRSRWLKGYAMTWIVHMRAPRRLLADLGWRRFLGVQVIFAATLSQFLLAPLLWGFWLLALGFGYPLAGHLPQPLMQGLVTVFLCAELLAMGIAATALSGPRHHHLLKWVPSLPLYFPLATLAAYKALAELVWNPFYWDKTRHGIFDRPARRLRRTA</sequence>
<dbReference type="InterPro" id="IPR029044">
    <property type="entry name" value="Nucleotide-diphossugar_trans"/>
</dbReference>
<dbReference type="PANTHER" id="PTHR43867:SF2">
    <property type="entry name" value="CELLULOSE SYNTHASE CATALYTIC SUBUNIT A [UDP-FORMING]"/>
    <property type="match status" value="1"/>
</dbReference>
<dbReference type="PANTHER" id="PTHR43867">
    <property type="entry name" value="CELLULOSE SYNTHASE CATALYTIC SUBUNIT A [UDP-FORMING]"/>
    <property type="match status" value="1"/>
</dbReference>
<keyword evidence="6 8" id="KW-0472">Membrane</keyword>
<evidence type="ECO:0000256" key="7">
    <source>
        <dbReference type="SAM" id="MobiDB-lite"/>
    </source>
</evidence>
<dbReference type="GO" id="GO:0016757">
    <property type="term" value="F:glycosyltransferase activity"/>
    <property type="evidence" value="ECO:0007669"/>
    <property type="project" value="UniProtKB-KW"/>
</dbReference>
<keyword evidence="2 10" id="KW-0328">Glycosyltransferase</keyword>
<dbReference type="EC" id="2.4.-.-" evidence="10"/>
<feature type="compositionally biased region" description="Low complexity" evidence="7">
    <location>
        <begin position="26"/>
        <end position="44"/>
    </location>
</feature>
<keyword evidence="5 8" id="KW-1133">Transmembrane helix</keyword>
<feature type="compositionally biased region" description="Pro residues" evidence="7">
    <location>
        <begin position="15"/>
        <end position="25"/>
    </location>
</feature>
<organism evidence="10 11">
    <name type="scientific">Halodurantibacterium flavum</name>
    <dbReference type="NCBI Taxonomy" id="1382802"/>
    <lineage>
        <taxon>Bacteria</taxon>
        <taxon>Pseudomonadati</taxon>
        <taxon>Pseudomonadota</taxon>
        <taxon>Alphaproteobacteria</taxon>
        <taxon>Rhodobacterales</taxon>
        <taxon>Paracoccaceae</taxon>
        <taxon>Halodurantibacterium</taxon>
    </lineage>
</organism>
<evidence type="ECO:0000313" key="11">
    <source>
        <dbReference type="Proteomes" id="UP001597353"/>
    </source>
</evidence>
<dbReference type="SUPFAM" id="SSF53448">
    <property type="entry name" value="Nucleotide-diphospho-sugar transferases"/>
    <property type="match status" value="1"/>
</dbReference>
<gene>
    <name evidence="10" type="ORF">ACFSGJ_11265</name>
</gene>
<evidence type="ECO:0000256" key="8">
    <source>
        <dbReference type="SAM" id="Phobius"/>
    </source>
</evidence>
<dbReference type="SUPFAM" id="SSF160246">
    <property type="entry name" value="EspE N-terminal domain-like"/>
    <property type="match status" value="1"/>
</dbReference>
<keyword evidence="4 8" id="KW-0812">Transmembrane</keyword>